<dbReference type="InterPro" id="IPR001697">
    <property type="entry name" value="Pyr_Knase"/>
</dbReference>
<dbReference type="InterPro" id="IPR015813">
    <property type="entry name" value="Pyrv/PenolPyrv_kinase-like_dom"/>
</dbReference>
<keyword evidence="17" id="KW-1185">Reference proteome</keyword>
<evidence type="ECO:0000256" key="11">
    <source>
        <dbReference type="ARBA" id="ARBA00023152"/>
    </source>
</evidence>
<evidence type="ECO:0000313" key="17">
    <source>
        <dbReference type="Proteomes" id="UP000077623"/>
    </source>
</evidence>
<evidence type="ECO:0000256" key="7">
    <source>
        <dbReference type="ARBA" id="ARBA00022741"/>
    </source>
</evidence>
<evidence type="ECO:0000256" key="1">
    <source>
        <dbReference type="ARBA" id="ARBA00001958"/>
    </source>
</evidence>
<dbReference type="GO" id="GO:0000287">
    <property type="term" value="F:magnesium ion binding"/>
    <property type="evidence" value="ECO:0007669"/>
    <property type="project" value="UniProtKB-UniRule"/>
</dbReference>
<organism evidence="16 17">
    <name type="scientific">Candidatus Mycoplasma haematobovis</name>
    <dbReference type="NCBI Taxonomy" id="432608"/>
    <lineage>
        <taxon>Bacteria</taxon>
        <taxon>Bacillati</taxon>
        <taxon>Mycoplasmatota</taxon>
        <taxon>Mollicutes</taxon>
        <taxon>Mycoplasmataceae</taxon>
        <taxon>Mycoplasma</taxon>
    </lineage>
</organism>
<evidence type="ECO:0000256" key="3">
    <source>
        <dbReference type="ARBA" id="ARBA00008663"/>
    </source>
</evidence>
<dbReference type="Gene3D" id="3.20.20.60">
    <property type="entry name" value="Phosphoenolpyruvate-binding domains"/>
    <property type="match status" value="1"/>
</dbReference>
<comment type="similarity">
    <text evidence="3 14">Belongs to the pyruvate kinase family.</text>
</comment>
<dbReference type="EMBL" id="LWUJ01000011">
    <property type="protein sequence ID" value="OAL10353.1"/>
    <property type="molecule type" value="Genomic_DNA"/>
</dbReference>
<protein>
    <recommendedName>
        <fullName evidence="4 13">Pyruvate kinase</fullName>
        <ecNumber evidence="4 13">2.7.1.40</ecNumber>
    </recommendedName>
</protein>
<keyword evidence="6" id="KW-0479">Metal-binding</keyword>
<comment type="caution">
    <text evidence="16">The sequence shown here is derived from an EMBL/GenBank/DDBJ whole genome shotgun (WGS) entry which is preliminary data.</text>
</comment>
<dbReference type="AlphaFoldDB" id="A0A1A9QD17"/>
<keyword evidence="11 14" id="KW-0324">Glycolysis</keyword>
<feature type="domain" description="Pyruvate kinase barrel" evidence="15">
    <location>
        <begin position="6"/>
        <end position="371"/>
    </location>
</feature>
<dbReference type="Gene3D" id="2.40.33.10">
    <property type="entry name" value="PK beta-barrel domain-like"/>
    <property type="match status" value="1"/>
</dbReference>
<proteinExistence type="inferred from homology"/>
<evidence type="ECO:0000256" key="4">
    <source>
        <dbReference type="ARBA" id="ARBA00012142"/>
    </source>
</evidence>
<evidence type="ECO:0000256" key="6">
    <source>
        <dbReference type="ARBA" id="ARBA00022723"/>
    </source>
</evidence>
<keyword evidence="7" id="KW-0547">Nucleotide-binding</keyword>
<dbReference type="GO" id="GO:0016301">
    <property type="term" value="F:kinase activity"/>
    <property type="evidence" value="ECO:0007669"/>
    <property type="project" value="UniProtKB-KW"/>
</dbReference>
<evidence type="ECO:0000256" key="9">
    <source>
        <dbReference type="ARBA" id="ARBA00022840"/>
    </source>
</evidence>
<dbReference type="EC" id="2.7.1.40" evidence="4 13"/>
<name>A0A1A9QD17_9MOLU</name>
<dbReference type="RefSeq" id="WP_187150195.1">
    <property type="nucleotide sequence ID" value="NZ_LWUJ01000011.1"/>
</dbReference>
<accession>A0A1A9QD17</accession>
<keyword evidence="12 16" id="KW-0670">Pyruvate</keyword>
<dbReference type="NCBIfam" id="TIGR01064">
    <property type="entry name" value="pyruv_kin"/>
    <property type="match status" value="1"/>
</dbReference>
<evidence type="ECO:0000256" key="12">
    <source>
        <dbReference type="ARBA" id="ARBA00023317"/>
    </source>
</evidence>
<dbReference type="SUPFAM" id="SSF50800">
    <property type="entry name" value="PK beta-barrel domain-like"/>
    <property type="match status" value="1"/>
</dbReference>
<dbReference type="InterPro" id="IPR011037">
    <property type="entry name" value="Pyrv_Knase-like_insert_dom_sf"/>
</dbReference>
<dbReference type="STRING" id="432608.A6V39_02860"/>
<evidence type="ECO:0000256" key="2">
    <source>
        <dbReference type="ARBA" id="ARBA00004997"/>
    </source>
</evidence>
<dbReference type="InterPro" id="IPR015793">
    <property type="entry name" value="Pyrv_Knase_brl"/>
</dbReference>
<evidence type="ECO:0000256" key="14">
    <source>
        <dbReference type="RuleBase" id="RU000504"/>
    </source>
</evidence>
<dbReference type="Proteomes" id="UP000077623">
    <property type="component" value="Unassembled WGS sequence"/>
</dbReference>
<keyword evidence="5 14" id="KW-0808">Transferase</keyword>
<dbReference type="GO" id="GO:0005524">
    <property type="term" value="F:ATP binding"/>
    <property type="evidence" value="ECO:0007669"/>
    <property type="project" value="UniProtKB-KW"/>
</dbReference>
<keyword evidence="9" id="KW-0067">ATP-binding</keyword>
<dbReference type="GO" id="GO:0004743">
    <property type="term" value="F:pyruvate kinase activity"/>
    <property type="evidence" value="ECO:0007669"/>
    <property type="project" value="UniProtKB-UniRule"/>
</dbReference>
<evidence type="ECO:0000256" key="13">
    <source>
        <dbReference type="NCBIfam" id="TIGR01064"/>
    </source>
</evidence>
<reference evidence="17" key="1">
    <citation type="submission" date="2016-04" db="EMBL/GenBank/DDBJ databases">
        <authorList>
            <person name="Quiroz-Castaneda R.E."/>
            <person name="Martinez-Ocampo F."/>
        </authorList>
    </citation>
    <scope>NUCLEOTIDE SEQUENCE [LARGE SCALE GENOMIC DNA]</scope>
    <source>
        <strain evidence="17">INIFAP01</strain>
    </source>
</reference>
<dbReference type="InterPro" id="IPR036918">
    <property type="entry name" value="Pyrv_Knase_C_sf"/>
</dbReference>
<dbReference type="GO" id="GO:0030955">
    <property type="term" value="F:potassium ion binding"/>
    <property type="evidence" value="ECO:0007669"/>
    <property type="project" value="UniProtKB-UniRule"/>
</dbReference>
<keyword evidence="8 14" id="KW-0418">Kinase</keyword>
<dbReference type="InterPro" id="IPR040442">
    <property type="entry name" value="Pyrv_kinase-like_dom_sf"/>
</dbReference>
<evidence type="ECO:0000256" key="8">
    <source>
        <dbReference type="ARBA" id="ARBA00022777"/>
    </source>
</evidence>
<dbReference type="Gene3D" id="3.40.1380.20">
    <property type="entry name" value="Pyruvate kinase, C-terminal domain"/>
    <property type="match status" value="1"/>
</dbReference>
<keyword evidence="10 14" id="KW-0460">Magnesium</keyword>
<dbReference type="Pfam" id="PF00224">
    <property type="entry name" value="PK"/>
    <property type="match status" value="1"/>
</dbReference>
<dbReference type="SUPFAM" id="SSF51621">
    <property type="entry name" value="Phosphoenolpyruvate/pyruvate domain"/>
    <property type="match status" value="1"/>
</dbReference>
<dbReference type="InterPro" id="IPR015806">
    <property type="entry name" value="Pyrv_Knase_insert_dom_sf"/>
</dbReference>
<sequence>MKYLFKNTKIVSTFGPAITKGFNTEADRTNPALADSLSEVLATINELIYSGINCVRFNFSHGSTEEQLIRSKLIGMAQEKIIAAQTGNKYRFVRPIVFMADTKGPEIRVYKMEASEGVVYEIGDEINIYCIEKVVGNKDGFSVLDSTGRYNMANDCVVGNTILVEDGKLSLEILEVNKDKGLVKVRVKNRHILKANKRINLPGADYSMDFLSEKDISDIKFAVDNGFEYIALSFVNSKENIQDVKKLILSYSKEKAVTSNLRVISKIETLKSCENIDEIIDESDAIMIARGDLGLEIPYYQVPYWTKEIIKRCRLKNKPVIVATQMLDSLEKNVVPTRAEVSDVYRAAELGSDCTMLSGETAQGLFPVIAVKTMCEIVYESEGRFDNERALAQFKENSLLKFSPNTKKLCEDLMKMLATNDDIGAVLTMSGTVTEEFMEAVAAMRLEIPLFNFIKTEKLESACAIASFSCPIYRATRLELATALHRSINPVFTEGLFSSADLPAIFKEFHSFFVKGSFFNKKVVYLDGGTWRV</sequence>
<dbReference type="PANTHER" id="PTHR11817">
    <property type="entry name" value="PYRUVATE KINASE"/>
    <property type="match status" value="1"/>
</dbReference>
<evidence type="ECO:0000313" key="16">
    <source>
        <dbReference type="EMBL" id="OAL10353.1"/>
    </source>
</evidence>
<evidence type="ECO:0000256" key="5">
    <source>
        <dbReference type="ARBA" id="ARBA00022679"/>
    </source>
</evidence>
<comment type="catalytic activity">
    <reaction evidence="14">
        <text>pyruvate + ATP = phosphoenolpyruvate + ADP + H(+)</text>
        <dbReference type="Rhea" id="RHEA:18157"/>
        <dbReference type="ChEBI" id="CHEBI:15361"/>
        <dbReference type="ChEBI" id="CHEBI:15378"/>
        <dbReference type="ChEBI" id="CHEBI:30616"/>
        <dbReference type="ChEBI" id="CHEBI:58702"/>
        <dbReference type="ChEBI" id="CHEBI:456216"/>
        <dbReference type="EC" id="2.7.1.40"/>
    </reaction>
</comment>
<evidence type="ECO:0000256" key="10">
    <source>
        <dbReference type="ARBA" id="ARBA00022842"/>
    </source>
</evidence>
<evidence type="ECO:0000259" key="15">
    <source>
        <dbReference type="Pfam" id="PF00224"/>
    </source>
</evidence>
<dbReference type="UniPathway" id="UPA00109">
    <property type="reaction ID" value="UER00188"/>
</dbReference>
<comment type="pathway">
    <text evidence="2 14">Carbohydrate degradation; glycolysis; pyruvate from D-glyceraldehyde 3-phosphate: step 5/5.</text>
</comment>
<gene>
    <name evidence="16" type="ORF">A6V39_02860</name>
</gene>
<comment type="cofactor">
    <cofactor evidence="1">
        <name>K(+)</name>
        <dbReference type="ChEBI" id="CHEBI:29103"/>
    </cofactor>
</comment>
<dbReference type="PRINTS" id="PR01050">
    <property type="entry name" value="PYRUVTKNASE"/>
</dbReference>